<dbReference type="NCBIfam" id="TIGR00049">
    <property type="entry name" value="iron-sulfur cluster assembly accessory protein"/>
    <property type="match status" value="1"/>
</dbReference>
<evidence type="ECO:0000313" key="3">
    <source>
        <dbReference type="EMBL" id="MDN5203439.1"/>
    </source>
</evidence>
<dbReference type="InterPro" id="IPR016092">
    <property type="entry name" value="ATAP"/>
</dbReference>
<keyword evidence="4" id="KW-1185">Reference proteome</keyword>
<dbReference type="PANTHER" id="PTHR10072">
    <property type="entry name" value="IRON-SULFUR CLUSTER ASSEMBLY PROTEIN"/>
    <property type="match status" value="1"/>
</dbReference>
<gene>
    <name evidence="3" type="ORF">QQ008_18780</name>
</gene>
<dbReference type="PANTHER" id="PTHR10072:SF41">
    <property type="entry name" value="IRON-SULFUR CLUSTER ASSEMBLY 1 HOMOLOG, MITOCHONDRIAL"/>
    <property type="match status" value="1"/>
</dbReference>
<dbReference type="Pfam" id="PF01521">
    <property type="entry name" value="Fe-S_biosyn"/>
    <property type="match status" value="1"/>
</dbReference>
<comment type="caution">
    <text evidence="3">The sequence shown here is derived from an EMBL/GenBank/DDBJ whole genome shotgun (WGS) entry which is preliminary data.</text>
</comment>
<protein>
    <submittedName>
        <fullName evidence="3">Iron-sulfur cluster assembly accessory protein</fullName>
    </submittedName>
</protein>
<evidence type="ECO:0000256" key="1">
    <source>
        <dbReference type="ARBA" id="ARBA00006718"/>
    </source>
</evidence>
<reference evidence="3" key="1">
    <citation type="submission" date="2023-06" db="EMBL/GenBank/DDBJ databases">
        <title>Genomic of Parafulvivirga corallium.</title>
        <authorList>
            <person name="Wang G."/>
        </authorList>
    </citation>
    <scope>NUCLEOTIDE SEQUENCE</scope>
    <source>
        <strain evidence="3">BMA10</strain>
    </source>
</reference>
<organism evidence="3 4">
    <name type="scientific">Splendidivirga corallicola</name>
    <dbReference type="NCBI Taxonomy" id="3051826"/>
    <lineage>
        <taxon>Bacteria</taxon>
        <taxon>Pseudomonadati</taxon>
        <taxon>Bacteroidota</taxon>
        <taxon>Cytophagia</taxon>
        <taxon>Cytophagales</taxon>
        <taxon>Splendidivirgaceae</taxon>
        <taxon>Splendidivirga</taxon>
    </lineage>
</organism>
<accession>A0ABT8KRS1</accession>
<dbReference type="Gene3D" id="2.60.300.12">
    <property type="entry name" value="HesB-like domain"/>
    <property type="match status" value="1"/>
</dbReference>
<sequence length="103" mass="11584">MSDKMTPVTITDKAVKEIKEIIRHKNIPAEYGLRIGIKGGVGCAGVSFLLGFDKKKETDDEFEIDGITVYLEKKHFMYLIGMQVDFYEGADARGFSFVKQEDA</sequence>
<dbReference type="RefSeq" id="WP_346753461.1">
    <property type="nucleotide sequence ID" value="NZ_JAUJEA010000007.1"/>
</dbReference>
<dbReference type="EMBL" id="JAUJEA010000007">
    <property type="protein sequence ID" value="MDN5203439.1"/>
    <property type="molecule type" value="Genomic_DNA"/>
</dbReference>
<feature type="domain" description="Core" evidence="2">
    <location>
        <begin position="8"/>
        <end position="97"/>
    </location>
</feature>
<proteinExistence type="inferred from homology"/>
<dbReference type="SUPFAM" id="SSF89360">
    <property type="entry name" value="HesB-like domain"/>
    <property type="match status" value="1"/>
</dbReference>
<dbReference type="InterPro" id="IPR035903">
    <property type="entry name" value="HesB-like_dom_sf"/>
</dbReference>
<dbReference type="Proteomes" id="UP001172082">
    <property type="component" value="Unassembled WGS sequence"/>
</dbReference>
<dbReference type="InterPro" id="IPR000361">
    <property type="entry name" value="ATAP_core_dom"/>
</dbReference>
<name>A0ABT8KRS1_9BACT</name>
<evidence type="ECO:0000259" key="2">
    <source>
        <dbReference type="Pfam" id="PF01521"/>
    </source>
</evidence>
<comment type="similarity">
    <text evidence="1">Belongs to the HesB/IscA family.</text>
</comment>
<dbReference type="InterPro" id="IPR050322">
    <property type="entry name" value="Fe-S_cluster_asmbl/transfer"/>
</dbReference>
<evidence type="ECO:0000313" key="4">
    <source>
        <dbReference type="Proteomes" id="UP001172082"/>
    </source>
</evidence>